<dbReference type="SUPFAM" id="SSF48264">
    <property type="entry name" value="Cytochrome P450"/>
    <property type="match status" value="1"/>
</dbReference>
<evidence type="ECO:0000256" key="12">
    <source>
        <dbReference type="ARBA" id="ARBA00023033"/>
    </source>
</evidence>
<evidence type="ECO:0008006" key="16">
    <source>
        <dbReference type="Google" id="ProtNLM"/>
    </source>
</evidence>
<dbReference type="OrthoDB" id="1470350at2759"/>
<keyword evidence="8" id="KW-0256">Endoplasmic reticulum</keyword>
<protein>
    <recommendedName>
        <fullName evidence="16">Cytochrome P450</fullName>
    </recommendedName>
</protein>
<dbReference type="AlphaFoldDB" id="A0A6H5ITG5"/>
<evidence type="ECO:0000256" key="9">
    <source>
        <dbReference type="ARBA" id="ARBA00022848"/>
    </source>
</evidence>
<evidence type="ECO:0000256" key="5">
    <source>
        <dbReference type="ARBA" id="ARBA00010617"/>
    </source>
</evidence>
<dbReference type="InterPro" id="IPR050196">
    <property type="entry name" value="Cytochrome_P450_Monoox"/>
</dbReference>
<sequence>MIAIYVILALALVIVSNYIYFRTNRTARVIDALPGPEAIPVLGNLLQIQIPPVKLFELFREWGSKYYPVYRLWFSIIPVVFIQHPDDIEILLMSYKHINKELGYEHLYSWLQSGLLTSSDKKWHQRRKLLTPAFHSNVLEKYMEITFEQSNRAVKDVSSLGKATNVDLLPYCSKCTLNIICESAMGVSLTSEEDNKDAVDYKNAIHKIGSIVVYRTIRPYILDWMLHFMPKLMKETKSALGHLNGFTNKIVNERREYHVNTGYQQLNDLNLDANEDANVYGILYDAHSKVLKHFTFVILSNDTTIREFDVCRQKTKTRHARSAALGRKKRFDRRRWN</sequence>
<dbReference type="InterPro" id="IPR001128">
    <property type="entry name" value="Cyt_P450"/>
</dbReference>
<dbReference type="EMBL" id="CADCXV010000940">
    <property type="protein sequence ID" value="CAB0039149.1"/>
    <property type="molecule type" value="Genomic_DNA"/>
</dbReference>
<dbReference type="Gene3D" id="1.10.630.10">
    <property type="entry name" value="Cytochrome P450"/>
    <property type="match status" value="1"/>
</dbReference>
<proteinExistence type="inferred from homology"/>
<evidence type="ECO:0000256" key="7">
    <source>
        <dbReference type="ARBA" id="ARBA00022723"/>
    </source>
</evidence>
<dbReference type="PANTHER" id="PTHR24291">
    <property type="entry name" value="CYTOCHROME P450 FAMILY 4"/>
    <property type="match status" value="1"/>
</dbReference>
<keyword evidence="13" id="KW-0472">Membrane</keyword>
<dbReference type="GO" id="GO:0016705">
    <property type="term" value="F:oxidoreductase activity, acting on paired donors, with incorporation or reduction of molecular oxygen"/>
    <property type="evidence" value="ECO:0007669"/>
    <property type="project" value="InterPro"/>
</dbReference>
<dbReference type="Pfam" id="PF00067">
    <property type="entry name" value="p450"/>
    <property type="match status" value="1"/>
</dbReference>
<dbReference type="InterPro" id="IPR036396">
    <property type="entry name" value="Cyt_P450_sf"/>
</dbReference>
<evidence type="ECO:0000256" key="8">
    <source>
        <dbReference type="ARBA" id="ARBA00022824"/>
    </source>
</evidence>
<evidence type="ECO:0000313" key="14">
    <source>
        <dbReference type="EMBL" id="CAB0039149.1"/>
    </source>
</evidence>
<evidence type="ECO:0000256" key="6">
    <source>
        <dbReference type="ARBA" id="ARBA00022617"/>
    </source>
</evidence>
<dbReference type="GO" id="GO:0020037">
    <property type="term" value="F:heme binding"/>
    <property type="evidence" value="ECO:0007669"/>
    <property type="project" value="InterPro"/>
</dbReference>
<keyword evidence="15" id="KW-1185">Reference proteome</keyword>
<keyword evidence="12" id="KW-0503">Monooxygenase</keyword>
<organism evidence="14 15">
    <name type="scientific">Trichogramma brassicae</name>
    <dbReference type="NCBI Taxonomy" id="86971"/>
    <lineage>
        <taxon>Eukaryota</taxon>
        <taxon>Metazoa</taxon>
        <taxon>Ecdysozoa</taxon>
        <taxon>Arthropoda</taxon>
        <taxon>Hexapoda</taxon>
        <taxon>Insecta</taxon>
        <taxon>Pterygota</taxon>
        <taxon>Neoptera</taxon>
        <taxon>Endopterygota</taxon>
        <taxon>Hymenoptera</taxon>
        <taxon>Apocrita</taxon>
        <taxon>Proctotrupomorpha</taxon>
        <taxon>Chalcidoidea</taxon>
        <taxon>Trichogrammatidae</taxon>
        <taxon>Trichogramma</taxon>
    </lineage>
</organism>
<comment type="subcellular location">
    <subcellularLocation>
        <location evidence="4">Endoplasmic reticulum membrane</location>
        <topology evidence="4">Peripheral membrane protein</topology>
    </subcellularLocation>
    <subcellularLocation>
        <location evidence="3">Microsome membrane</location>
        <topology evidence="3">Peripheral membrane protein</topology>
    </subcellularLocation>
</comment>
<evidence type="ECO:0000256" key="11">
    <source>
        <dbReference type="ARBA" id="ARBA00023004"/>
    </source>
</evidence>
<keyword evidence="11" id="KW-0408">Iron</keyword>
<comment type="function">
    <text evidence="2">May be involved in the metabolism of insect hormones and in the breakdown of synthetic insecticides.</text>
</comment>
<comment type="similarity">
    <text evidence="5">Belongs to the cytochrome P450 family.</text>
</comment>
<keyword evidence="6" id="KW-0349">Heme</keyword>
<evidence type="ECO:0000256" key="3">
    <source>
        <dbReference type="ARBA" id="ARBA00004174"/>
    </source>
</evidence>
<accession>A0A6H5ITG5</accession>
<evidence type="ECO:0000256" key="2">
    <source>
        <dbReference type="ARBA" id="ARBA00003690"/>
    </source>
</evidence>
<dbReference type="GO" id="GO:0005506">
    <property type="term" value="F:iron ion binding"/>
    <property type="evidence" value="ECO:0007669"/>
    <property type="project" value="InterPro"/>
</dbReference>
<dbReference type="PANTHER" id="PTHR24291:SF189">
    <property type="entry name" value="CYTOCHROME P450 4C3-RELATED"/>
    <property type="match status" value="1"/>
</dbReference>
<keyword evidence="7" id="KW-0479">Metal-binding</keyword>
<dbReference type="GO" id="GO:0004497">
    <property type="term" value="F:monooxygenase activity"/>
    <property type="evidence" value="ECO:0007669"/>
    <property type="project" value="UniProtKB-KW"/>
</dbReference>
<gene>
    <name evidence="14" type="ORF">TBRA_LOCUS10907</name>
</gene>
<evidence type="ECO:0000256" key="1">
    <source>
        <dbReference type="ARBA" id="ARBA00001971"/>
    </source>
</evidence>
<evidence type="ECO:0000256" key="4">
    <source>
        <dbReference type="ARBA" id="ARBA00004406"/>
    </source>
</evidence>
<evidence type="ECO:0000256" key="13">
    <source>
        <dbReference type="ARBA" id="ARBA00023136"/>
    </source>
</evidence>
<keyword evidence="10" id="KW-0560">Oxidoreductase</keyword>
<comment type="cofactor">
    <cofactor evidence="1">
        <name>heme</name>
        <dbReference type="ChEBI" id="CHEBI:30413"/>
    </cofactor>
</comment>
<reference evidence="14 15" key="1">
    <citation type="submission" date="2020-02" db="EMBL/GenBank/DDBJ databases">
        <authorList>
            <person name="Ferguson B K."/>
        </authorList>
    </citation>
    <scope>NUCLEOTIDE SEQUENCE [LARGE SCALE GENOMIC DNA]</scope>
</reference>
<evidence type="ECO:0000313" key="15">
    <source>
        <dbReference type="Proteomes" id="UP000479190"/>
    </source>
</evidence>
<dbReference type="GO" id="GO:0005789">
    <property type="term" value="C:endoplasmic reticulum membrane"/>
    <property type="evidence" value="ECO:0007669"/>
    <property type="project" value="UniProtKB-SubCell"/>
</dbReference>
<keyword evidence="9" id="KW-0492">Microsome</keyword>
<name>A0A6H5ITG5_9HYME</name>
<evidence type="ECO:0000256" key="10">
    <source>
        <dbReference type="ARBA" id="ARBA00023002"/>
    </source>
</evidence>
<dbReference type="Proteomes" id="UP000479190">
    <property type="component" value="Unassembled WGS sequence"/>
</dbReference>